<evidence type="ECO:0000256" key="1">
    <source>
        <dbReference type="SAM" id="Phobius"/>
    </source>
</evidence>
<dbReference type="EMBL" id="MVHD01000034">
    <property type="protein sequence ID" value="OQZ89333.1"/>
    <property type="molecule type" value="Genomic_DNA"/>
</dbReference>
<reference evidence="2 3" key="1">
    <citation type="submission" date="2017-02" db="EMBL/GenBank/DDBJ databases">
        <title>The new phylogeny of genus Mycobacterium.</title>
        <authorList>
            <person name="Tortoli E."/>
            <person name="Trovato A."/>
            <person name="Cirillo D.M."/>
        </authorList>
    </citation>
    <scope>NUCLEOTIDE SEQUENCE [LARGE SCALE GENOMIC DNA]</scope>
    <source>
        <strain evidence="2 3">DSM 45230</strain>
    </source>
</reference>
<keyword evidence="1" id="KW-1133">Transmembrane helix</keyword>
<evidence type="ECO:0000313" key="2">
    <source>
        <dbReference type="EMBL" id="OQZ89333.1"/>
    </source>
</evidence>
<feature type="transmembrane region" description="Helical" evidence="1">
    <location>
        <begin position="87"/>
        <end position="110"/>
    </location>
</feature>
<comment type="caution">
    <text evidence="2">The sequence shown here is derived from an EMBL/GenBank/DDBJ whole genome shotgun (WGS) entry which is preliminary data.</text>
</comment>
<gene>
    <name evidence="2" type="ORF">BST11_17885</name>
</gene>
<name>A0ABX3R5V6_9MYCO</name>
<sequence length="155" mass="16541">MGVVIPLLTACGGFLLAVLWMDLIFDVQVLQNRSAGTELPEPVLASIAAYYHRATTTSRPMSRLIALVMLTLLGALGFRAAQGHDPAWLLTTSAGLAGVPIVLALTRTVPHAVRLGRRTDNPAEQSRLARAVCRDHLVCAGAMSAFVALWIVRAS</sequence>
<keyword evidence="3" id="KW-1185">Reference proteome</keyword>
<protein>
    <recommendedName>
        <fullName evidence="4">DUF1772 domain-containing protein</fullName>
    </recommendedName>
</protein>
<dbReference type="Proteomes" id="UP000192319">
    <property type="component" value="Unassembled WGS sequence"/>
</dbReference>
<keyword evidence="1" id="KW-0812">Transmembrane</keyword>
<proteinExistence type="predicted"/>
<feature type="transmembrane region" description="Helical" evidence="1">
    <location>
        <begin position="64"/>
        <end position="81"/>
    </location>
</feature>
<keyword evidence="1" id="KW-0472">Membrane</keyword>
<feature type="transmembrane region" description="Helical" evidence="1">
    <location>
        <begin position="131"/>
        <end position="152"/>
    </location>
</feature>
<accession>A0ABX3R5V6</accession>
<evidence type="ECO:0000313" key="3">
    <source>
        <dbReference type="Proteomes" id="UP000192319"/>
    </source>
</evidence>
<organism evidence="2 3">
    <name type="scientific">Mycobacterium alsense</name>
    <dbReference type="NCBI Taxonomy" id="324058"/>
    <lineage>
        <taxon>Bacteria</taxon>
        <taxon>Bacillati</taxon>
        <taxon>Actinomycetota</taxon>
        <taxon>Actinomycetes</taxon>
        <taxon>Mycobacteriales</taxon>
        <taxon>Mycobacteriaceae</taxon>
        <taxon>Mycobacterium</taxon>
    </lineage>
</organism>
<feature type="transmembrane region" description="Helical" evidence="1">
    <location>
        <begin position="6"/>
        <end position="25"/>
    </location>
</feature>
<evidence type="ECO:0008006" key="4">
    <source>
        <dbReference type="Google" id="ProtNLM"/>
    </source>
</evidence>